<evidence type="ECO:0000259" key="1">
    <source>
        <dbReference type="Pfam" id="PF05050"/>
    </source>
</evidence>
<dbReference type="Proteomes" id="UP000013827">
    <property type="component" value="Unassembled WGS sequence"/>
</dbReference>
<dbReference type="GeneID" id="17270999"/>
<proteinExistence type="predicted"/>
<dbReference type="InterPro" id="IPR006342">
    <property type="entry name" value="FkbM_mtfrase"/>
</dbReference>
<dbReference type="SUPFAM" id="SSF53335">
    <property type="entry name" value="S-adenosyl-L-methionine-dependent methyltransferases"/>
    <property type="match status" value="1"/>
</dbReference>
<keyword evidence="3" id="KW-1185">Reference proteome</keyword>
<dbReference type="HOGENOM" id="CLU_2872337_0_0_1"/>
<dbReference type="InterPro" id="IPR029063">
    <property type="entry name" value="SAM-dependent_MTases_sf"/>
</dbReference>
<dbReference type="PaxDb" id="2903-EOD25453"/>
<dbReference type="Pfam" id="PF05050">
    <property type="entry name" value="Methyltransf_21"/>
    <property type="match status" value="1"/>
</dbReference>
<protein>
    <recommendedName>
        <fullName evidence="1">Methyltransferase FkbM domain-containing protein</fullName>
    </recommendedName>
</protein>
<evidence type="ECO:0000313" key="3">
    <source>
        <dbReference type="Proteomes" id="UP000013827"/>
    </source>
</evidence>
<feature type="domain" description="Methyltransferase FkbM" evidence="1">
    <location>
        <begin position="1"/>
        <end position="48"/>
    </location>
</feature>
<reference evidence="2" key="2">
    <citation type="submission" date="2024-10" db="UniProtKB">
        <authorList>
            <consortium name="EnsemblProtists"/>
        </authorList>
    </citation>
    <scope>IDENTIFICATION</scope>
</reference>
<dbReference type="EnsemblProtists" id="EOD25453">
    <property type="protein sequence ID" value="EOD25453"/>
    <property type="gene ID" value="EMIHUDRAFT_237673"/>
</dbReference>
<sequence length="64" mass="7215">MDVEGHEYAVIQGAERFFTTGNRPLVVYAEVFQLGANKAPFFAKLKEWGYVTKNGMDDNDALLM</sequence>
<evidence type="ECO:0000313" key="2">
    <source>
        <dbReference type="EnsemblProtists" id="EOD25453"/>
    </source>
</evidence>
<dbReference type="AlphaFoldDB" id="A0A0D3JPL8"/>
<dbReference type="RefSeq" id="XP_005777882.1">
    <property type="nucleotide sequence ID" value="XM_005777825.1"/>
</dbReference>
<name>A0A0D3JPL8_EMIH1</name>
<dbReference type="KEGG" id="ehx:EMIHUDRAFT_237673"/>
<accession>A0A0D3JPL8</accession>
<organism evidence="2 3">
    <name type="scientific">Emiliania huxleyi (strain CCMP1516)</name>
    <dbReference type="NCBI Taxonomy" id="280463"/>
    <lineage>
        <taxon>Eukaryota</taxon>
        <taxon>Haptista</taxon>
        <taxon>Haptophyta</taxon>
        <taxon>Prymnesiophyceae</taxon>
        <taxon>Isochrysidales</taxon>
        <taxon>Noelaerhabdaceae</taxon>
        <taxon>Emiliania</taxon>
    </lineage>
</organism>
<reference evidence="3" key="1">
    <citation type="journal article" date="2013" name="Nature">
        <title>Pan genome of the phytoplankton Emiliania underpins its global distribution.</title>
        <authorList>
            <person name="Read B.A."/>
            <person name="Kegel J."/>
            <person name="Klute M.J."/>
            <person name="Kuo A."/>
            <person name="Lefebvre S.C."/>
            <person name="Maumus F."/>
            <person name="Mayer C."/>
            <person name="Miller J."/>
            <person name="Monier A."/>
            <person name="Salamov A."/>
            <person name="Young J."/>
            <person name="Aguilar M."/>
            <person name="Claverie J.M."/>
            <person name="Frickenhaus S."/>
            <person name="Gonzalez K."/>
            <person name="Herman E.K."/>
            <person name="Lin Y.C."/>
            <person name="Napier J."/>
            <person name="Ogata H."/>
            <person name="Sarno A.F."/>
            <person name="Shmutz J."/>
            <person name="Schroeder D."/>
            <person name="de Vargas C."/>
            <person name="Verret F."/>
            <person name="von Dassow P."/>
            <person name="Valentin K."/>
            <person name="Van de Peer Y."/>
            <person name="Wheeler G."/>
            <person name="Dacks J.B."/>
            <person name="Delwiche C.F."/>
            <person name="Dyhrman S.T."/>
            <person name="Glockner G."/>
            <person name="John U."/>
            <person name="Richards T."/>
            <person name="Worden A.Z."/>
            <person name="Zhang X."/>
            <person name="Grigoriev I.V."/>
            <person name="Allen A.E."/>
            <person name="Bidle K."/>
            <person name="Borodovsky M."/>
            <person name="Bowler C."/>
            <person name="Brownlee C."/>
            <person name="Cock J.M."/>
            <person name="Elias M."/>
            <person name="Gladyshev V.N."/>
            <person name="Groth M."/>
            <person name="Guda C."/>
            <person name="Hadaegh A."/>
            <person name="Iglesias-Rodriguez M.D."/>
            <person name="Jenkins J."/>
            <person name="Jones B.M."/>
            <person name="Lawson T."/>
            <person name="Leese F."/>
            <person name="Lindquist E."/>
            <person name="Lobanov A."/>
            <person name="Lomsadze A."/>
            <person name="Malik S.B."/>
            <person name="Marsh M.E."/>
            <person name="Mackinder L."/>
            <person name="Mock T."/>
            <person name="Mueller-Roeber B."/>
            <person name="Pagarete A."/>
            <person name="Parker M."/>
            <person name="Probert I."/>
            <person name="Quesneville H."/>
            <person name="Raines C."/>
            <person name="Rensing S.A."/>
            <person name="Riano-Pachon D.M."/>
            <person name="Richier S."/>
            <person name="Rokitta S."/>
            <person name="Shiraiwa Y."/>
            <person name="Soanes D.M."/>
            <person name="van der Giezen M."/>
            <person name="Wahlund T.M."/>
            <person name="Williams B."/>
            <person name="Wilson W."/>
            <person name="Wolfe G."/>
            <person name="Wurch L.L."/>
        </authorList>
    </citation>
    <scope>NUCLEOTIDE SEQUENCE</scope>
</reference>